<reference evidence="4" key="1">
    <citation type="journal article" date="2006" name="PLoS Biol.">
        <title>Macronuclear genome sequence of the ciliate Tetrahymena thermophila, a model eukaryote.</title>
        <authorList>
            <person name="Eisen J.A."/>
            <person name="Coyne R.S."/>
            <person name="Wu M."/>
            <person name="Wu D."/>
            <person name="Thiagarajan M."/>
            <person name="Wortman J.R."/>
            <person name="Badger J.H."/>
            <person name="Ren Q."/>
            <person name="Amedeo P."/>
            <person name="Jones K.M."/>
            <person name="Tallon L.J."/>
            <person name="Delcher A.L."/>
            <person name="Salzberg S.L."/>
            <person name="Silva J.C."/>
            <person name="Haas B.J."/>
            <person name="Majoros W.H."/>
            <person name="Farzad M."/>
            <person name="Carlton J.M."/>
            <person name="Smith R.K. Jr."/>
            <person name="Garg J."/>
            <person name="Pearlman R.E."/>
            <person name="Karrer K.M."/>
            <person name="Sun L."/>
            <person name="Manning G."/>
            <person name="Elde N.C."/>
            <person name="Turkewitz A.P."/>
            <person name="Asai D.J."/>
            <person name="Wilkes D.E."/>
            <person name="Wang Y."/>
            <person name="Cai H."/>
            <person name="Collins K."/>
            <person name="Stewart B.A."/>
            <person name="Lee S.R."/>
            <person name="Wilamowska K."/>
            <person name="Weinberg Z."/>
            <person name="Ruzzo W.L."/>
            <person name="Wloga D."/>
            <person name="Gaertig J."/>
            <person name="Frankel J."/>
            <person name="Tsao C.-C."/>
            <person name="Gorovsky M.A."/>
            <person name="Keeling P.J."/>
            <person name="Waller R.F."/>
            <person name="Patron N.J."/>
            <person name="Cherry J.M."/>
            <person name="Stover N.A."/>
            <person name="Krieger C.J."/>
            <person name="del Toro C."/>
            <person name="Ryder H.F."/>
            <person name="Williamson S.C."/>
            <person name="Barbeau R.A."/>
            <person name="Hamilton E.P."/>
            <person name="Orias E."/>
        </authorList>
    </citation>
    <scope>NUCLEOTIDE SEQUENCE [LARGE SCALE GENOMIC DNA]</scope>
    <source>
        <strain evidence="4">SB210</strain>
    </source>
</reference>
<accession>Q22GV3</accession>
<sequence>MSNTNNTNSLSAQNLANTQIQSSQQKGISLLKPITPLASPSVLFTPSKLQQQQVITTFKNQSLTDRVVSPQIQIAQNNINQQGGTAKIVARPSLPHQIATSPKPSVGNLLQTTVQNKTQDESAQNQQSNQIQNNSTLNQFQVVSITSRNISPQQNTIRQQRFYSPTPLVLKETSNINDQQQTKDQQSSQVQTIYKGIPHPSQNLKQQLPQQYPRFQPSAPSSNSASKQTTLNTDRTQIQINSLVSQQANLGEKGLIQNQVISQRLISPPHQLNPALKPQLNSQATVISIQKGSNNQHMRSQTQVAQQGVTQIQNSFTPANNIIIYPQVQQYQVKPVENIIQNNSQLHSQQKQSISENLTGSENQQLVSKYSQDLTHSNNAKIILVNSQSKNYIVSNLIHSQSSPNKGLNKVPLGDKNVIDQKNLKQIDSSNLSPEAKKLYEMIGKYNISSKDNSQNNENKSSNIVQNIQRSQSPTERFTFGQKEIKIIQPISSLSVYPQTKIIPTQILTQSPVHIIPNTSLVDAQKMFQTPVSHSLDAKRNTSTHKSAKSSRSVSQDNENKNNLSIVIEVNSATKNRRIIEGSPVRSQSPAVIQGGQPMIQNSPAIRKTHYYKKGNRTLTLQEVLQEKQKEAEEKLQTCPNQENQISNKFSQISPLKYDSIIENNDDRINQNKNYLSYNQNYQYSTESNNNYSTNQQSSAFNTNYQSNQPQNHLKKNSQSQFADQNTQLQLQQEQVLKQQRESLEQQKNQMIQVERKAQIDSYETILKEGKQQEIEMKQQFEKQQREFAQKIKLQQEEFQRQLQIEQERRASSQDSQLKESQLKESQLKLQLEKQQHEYLAKIQQEQLEFQKHFLVQQAEQKQLIESQLIKESQMKEQKLKEQIERQQYEQQIQQQKYQEEKLRLEREQQELQRNLQNQAKELEKIKLQIEQDKKKEVEEQLRRQQENQQKQFDKLSQQQQNLILQEQEIQRQKELEQKKYIEQQQQQFQLMLQAQQQMSAEERKQFKEIYNQQQEELKKLQTQQLEQQKQFAEQLQSIIKQHNSQLENLKKEQDQQTKDLKEMLLNQSRSQQGSPQNANDSLIIFEKLREEKEQLMKQQVEQALQLERQKQELKEKEFKMMQEQQQILLQQQAQQLELLRKRQAEQEEQQQKLQEQKQILEHQFNEYKSKSESSPMNSYEMSNSDRVEMQIYDGKNRQTHDNRREVEIQRAVEIPQECFDSHQQDEEEEREKYQLQNKQTIKYKDQQPAAGQKQGVQEIAELYRELEDQGFEITDQNWQTQKRQNQQSENGDKKNKLAAKQGYKTQEGEEENAEYQEQMRQKQQSTDRNTENQRNGDYINLYSSSNNSRGKQITEDEEANRRKYQHEGYEETYSQEAAEEGENHRQQYQDEQNHNNNFQDKQSKSNKNAQLSEQLLQIEQEIQRLQFEEQQARSQNNQNARLNKKNKNLHNRDGVVPEENEEDYQSSTNKKKKKLTTKNQQIIYADEKKQRGSHKIYKNNQVEKSSSYVPGQRLYEYALEKTKRKEEIKKLIDQERVQKEIEQCTFNPRLVSTNRYFDEFHSRNDKWMKQKEINIDQKTNFEKEKEVRECTFHPEFYTPNKFSSQYTNVSNDPTSLYKRQMEWKNRVEAEIYRQKEENEIMIKERSNEIFNSGRQRSQMMNSPPKNSEYEVVGQINYSQRLNKILSSCRKKNSGNFNEDYQSMDQNSYQQYNQQNQNFGYNQDLQESQVNQNNLEKGENIIKSVTRPINLEENYDLVSHIQGIMRQSNYCKQNIELDQMIAQQNKLQRSQFGNSNIDKRFDSSSKKNSHKASLQGSDYIISKEEIKQKQFERLNEDIQQNKQIEVTKYPILAERKEYSQVIGNVFVQKNKYVLACQADPYLNQPQHYVNFSFDNQQQQNQNLIEQYQNEQLSQQNQDQQKHEQMIIQQNIEANLNQQQQNSQLQGGNSSAYYVADRKYQVVQQQTQQQVPPQFIQDEIERRIQVSKTSNGDEIEELITNENHDGLYSLPNTLQNTQHENYERVQITNESDEVL</sequence>
<keyword evidence="4" id="KW-1185">Reference proteome</keyword>
<feature type="region of interest" description="Disordered" evidence="2">
    <location>
        <begin position="1792"/>
        <end position="1814"/>
    </location>
</feature>
<dbReference type="RefSeq" id="XP_001032234.3">
    <property type="nucleotide sequence ID" value="XM_001032234.3"/>
</dbReference>
<dbReference type="InParanoid" id="Q22GV3"/>
<feature type="region of interest" description="Disordered" evidence="2">
    <location>
        <begin position="211"/>
        <end position="231"/>
    </location>
</feature>
<feature type="compositionally biased region" description="Low complexity" evidence="2">
    <location>
        <begin position="1277"/>
        <end position="1288"/>
    </location>
</feature>
<name>Q22GV3_TETTS</name>
<feature type="compositionally biased region" description="Polar residues" evidence="2">
    <location>
        <begin position="550"/>
        <end position="560"/>
    </location>
</feature>
<feature type="region of interest" description="Disordered" evidence="2">
    <location>
        <begin position="1274"/>
        <end position="1390"/>
    </location>
</feature>
<feature type="compositionally biased region" description="Low complexity" evidence="2">
    <location>
        <begin position="1433"/>
        <end position="1442"/>
    </location>
</feature>
<dbReference type="Proteomes" id="UP000009168">
    <property type="component" value="Unassembled WGS sequence"/>
</dbReference>
<evidence type="ECO:0000256" key="2">
    <source>
        <dbReference type="SAM" id="MobiDB-lite"/>
    </source>
</evidence>
<dbReference type="HOGENOM" id="CLU_231155_0_0_1"/>
<protein>
    <submittedName>
        <fullName evidence="3">CDP-alcohol phosphatidyltransferase family protein</fullName>
    </submittedName>
</protein>
<dbReference type="KEGG" id="tet:TTHERM_00656030"/>
<feature type="region of interest" description="Disordered" evidence="2">
    <location>
        <begin position="532"/>
        <end position="560"/>
    </location>
</feature>
<feature type="region of interest" description="Disordered" evidence="2">
    <location>
        <begin position="1215"/>
        <end position="1256"/>
    </location>
</feature>
<proteinExistence type="predicted"/>
<feature type="compositionally biased region" description="Polar residues" evidence="2">
    <location>
        <begin position="218"/>
        <end position="231"/>
    </location>
</feature>
<dbReference type="GeneID" id="7840529"/>
<evidence type="ECO:0000313" key="3">
    <source>
        <dbReference type="EMBL" id="EAR84571.3"/>
    </source>
</evidence>
<feature type="compositionally biased region" description="Basic and acidic residues" evidence="2">
    <location>
        <begin position="1360"/>
        <end position="1370"/>
    </location>
</feature>
<feature type="coiled-coil region" evidence="1">
    <location>
        <begin position="730"/>
        <end position="1171"/>
    </location>
</feature>
<organism evidence="3 4">
    <name type="scientific">Tetrahymena thermophila (strain SB210)</name>
    <dbReference type="NCBI Taxonomy" id="312017"/>
    <lineage>
        <taxon>Eukaryota</taxon>
        <taxon>Sar</taxon>
        <taxon>Alveolata</taxon>
        <taxon>Ciliophora</taxon>
        <taxon>Intramacronucleata</taxon>
        <taxon>Oligohymenophorea</taxon>
        <taxon>Hymenostomatida</taxon>
        <taxon>Tetrahymenina</taxon>
        <taxon>Tetrahymenidae</taxon>
        <taxon>Tetrahymena</taxon>
    </lineage>
</organism>
<keyword evidence="1" id="KW-0175">Coiled coil</keyword>
<gene>
    <name evidence="3" type="ORF">TTHERM_00656030</name>
</gene>
<dbReference type="eggNOG" id="ENOG502R2YJ">
    <property type="taxonomic scope" value="Eukaryota"/>
</dbReference>
<evidence type="ECO:0000313" key="4">
    <source>
        <dbReference type="Proteomes" id="UP000009168"/>
    </source>
</evidence>
<evidence type="ECO:0000256" key="1">
    <source>
        <dbReference type="SAM" id="Coils"/>
    </source>
</evidence>
<dbReference type="EMBL" id="GG662502">
    <property type="protein sequence ID" value="EAR84571.3"/>
    <property type="molecule type" value="Genomic_DNA"/>
</dbReference>
<feature type="region of interest" description="Disordered" evidence="2">
    <location>
        <begin position="1430"/>
        <end position="1477"/>
    </location>
</feature>
<feature type="compositionally biased region" description="Polar residues" evidence="2">
    <location>
        <begin position="1322"/>
        <end position="1352"/>
    </location>
</feature>